<name>A0A163CH29_DIDRA</name>
<accession>A0A163CH29</accession>
<dbReference type="OrthoDB" id="3778245at2759"/>
<sequence length="112" mass="12751">MSRLTRKASAMQLLELNAAHVQAEQQALHAEVCNIKDALRRSHTANAMLRGDVERFKNIVRAQDAALRGLHEEVFSVKRELAAFTRLPVVESGTHIVKTNKQHDAKEQMRRR</sequence>
<protein>
    <submittedName>
        <fullName evidence="1">Uncharacterized protein</fullName>
    </submittedName>
</protein>
<organism evidence="1 2">
    <name type="scientific">Didymella rabiei</name>
    <name type="common">Chickpea ascochyta blight fungus</name>
    <name type="synonym">Mycosphaerella rabiei</name>
    <dbReference type="NCBI Taxonomy" id="5454"/>
    <lineage>
        <taxon>Eukaryota</taxon>
        <taxon>Fungi</taxon>
        <taxon>Dikarya</taxon>
        <taxon>Ascomycota</taxon>
        <taxon>Pezizomycotina</taxon>
        <taxon>Dothideomycetes</taxon>
        <taxon>Pleosporomycetidae</taxon>
        <taxon>Pleosporales</taxon>
        <taxon>Pleosporineae</taxon>
        <taxon>Didymellaceae</taxon>
        <taxon>Ascochyta</taxon>
    </lineage>
</organism>
<evidence type="ECO:0000313" key="2">
    <source>
        <dbReference type="Proteomes" id="UP000076837"/>
    </source>
</evidence>
<gene>
    <name evidence="1" type="ORF">ST47_g6362</name>
</gene>
<evidence type="ECO:0000313" key="1">
    <source>
        <dbReference type="EMBL" id="KZM22456.1"/>
    </source>
</evidence>
<dbReference type="AlphaFoldDB" id="A0A163CH29"/>
<comment type="caution">
    <text evidence="1">The sequence shown here is derived from an EMBL/GenBank/DDBJ whole genome shotgun (WGS) entry which is preliminary data.</text>
</comment>
<reference evidence="1 2" key="1">
    <citation type="journal article" date="2016" name="Sci. Rep.">
        <title>Draft genome sequencing and secretome analysis of fungal phytopathogen Ascochyta rabiei provides insight into the necrotrophic effector repertoire.</title>
        <authorList>
            <person name="Verma S."/>
            <person name="Gazara R.K."/>
            <person name="Nizam S."/>
            <person name="Parween S."/>
            <person name="Chattopadhyay D."/>
            <person name="Verma P.K."/>
        </authorList>
    </citation>
    <scope>NUCLEOTIDE SEQUENCE [LARGE SCALE GENOMIC DNA]</scope>
    <source>
        <strain evidence="1 2">ArDII</strain>
    </source>
</reference>
<dbReference type="EMBL" id="JYNV01000213">
    <property type="protein sequence ID" value="KZM22456.1"/>
    <property type="molecule type" value="Genomic_DNA"/>
</dbReference>
<proteinExistence type="predicted"/>
<dbReference type="Proteomes" id="UP000076837">
    <property type="component" value="Unassembled WGS sequence"/>
</dbReference>
<keyword evidence="2" id="KW-1185">Reference proteome</keyword>